<dbReference type="EMBL" id="DS566388">
    <property type="status" value="NOT_ANNOTATED_CDS"/>
    <property type="molecule type" value="Genomic_DNA"/>
</dbReference>
<name>H3H5P5_PHYRM</name>
<evidence type="ECO:0000313" key="2">
    <source>
        <dbReference type="EnsemblProtists" id="Phyra85970"/>
    </source>
</evidence>
<dbReference type="GO" id="GO:0000145">
    <property type="term" value="C:exocyst"/>
    <property type="evidence" value="ECO:0000318"/>
    <property type="project" value="GO_Central"/>
</dbReference>
<dbReference type="VEuPathDB" id="FungiDB:KRP23_4150"/>
<dbReference type="GO" id="GO:0006893">
    <property type="term" value="P:Golgi to plasma membrane transport"/>
    <property type="evidence" value="ECO:0000318"/>
    <property type="project" value="GO_Central"/>
</dbReference>
<dbReference type="AlphaFoldDB" id="H3H5P5"/>
<evidence type="ECO:0000256" key="1">
    <source>
        <dbReference type="SAM" id="MobiDB-lite"/>
    </source>
</evidence>
<evidence type="ECO:0008006" key="4">
    <source>
        <dbReference type="Google" id="ProtNLM"/>
    </source>
</evidence>
<dbReference type="InParanoid" id="H3H5P5"/>
<dbReference type="STRING" id="164328.H3H5P5"/>
<dbReference type="eggNOG" id="KOG2148">
    <property type="taxonomic scope" value="Eukaryota"/>
</dbReference>
<reference evidence="2" key="2">
    <citation type="submission" date="2015-06" db="UniProtKB">
        <authorList>
            <consortium name="EnsemblProtists"/>
        </authorList>
    </citation>
    <scope>IDENTIFICATION</scope>
    <source>
        <strain evidence="2">Pr102</strain>
    </source>
</reference>
<dbReference type="OMA" id="DEMNWSF"/>
<protein>
    <recommendedName>
        <fullName evidence="4">Exocyst complex component Sec3 PIP2-binding N-terminal domain-containing protein</fullName>
    </recommendedName>
</protein>
<keyword evidence="3" id="KW-1185">Reference proteome</keyword>
<dbReference type="GO" id="GO:0006887">
    <property type="term" value="P:exocytosis"/>
    <property type="evidence" value="ECO:0000318"/>
    <property type="project" value="GO_Central"/>
</dbReference>
<feature type="region of interest" description="Disordered" evidence="1">
    <location>
        <begin position="24"/>
        <end position="44"/>
    </location>
</feature>
<reference evidence="3" key="1">
    <citation type="journal article" date="2006" name="Science">
        <title>Phytophthora genome sequences uncover evolutionary origins and mechanisms of pathogenesis.</title>
        <authorList>
            <person name="Tyler B.M."/>
            <person name="Tripathy S."/>
            <person name="Zhang X."/>
            <person name="Dehal P."/>
            <person name="Jiang R.H."/>
            <person name="Aerts A."/>
            <person name="Arredondo F.D."/>
            <person name="Baxter L."/>
            <person name="Bensasson D."/>
            <person name="Beynon J.L."/>
            <person name="Chapman J."/>
            <person name="Damasceno C.M."/>
            <person name="Dorrance A.E."/>
            <person name="Dou D."/>
            <person name="Dickerman A.W."/>
            <person name="Dubchak I.L."/>
            <person name="Garbelotto M."/>
            <person name="Gijzen M."/>
            <person name="Gordon S.G."/>
            <person name="Govers F."/>
            <person name="Grunwald N.J."/>
            <person name="Huang W."/>
            <person name="Ivors K.L."/>
            <person name="Jones R.W."/>
            <person name="Kamoun S."/>
            <person name="Krampis K."/>
            <person name="Lamour K.H."/>
            <person name="Lee M.K."/>
            <person name="McDonald W.H."/>
            <person name="Medina M."/>
            <person name="Meijer H.J."/>
            <person name="Nordberg E.K."/>
            <person name="Maclean D.J."/>
            <person name="Ospina-Giraldo M.D."/>
            <person name="Morris P.F."/>
            <person name="Phuntumart V."/>
            <person name="Putnam N.H."/>
            <person name="Rash S."/>
            <person name="Rose J.K."/>
            <person name="Sakihama Y."/>
            <person name="Salamov A.A."/>
            <person name="Savidor A."/>
            <person name="Scheuring C.F."/>
            <person name="Smith B.M."/>
            <person name="Sobral B.W."/>
            <person name="Terry A."/>
            <person name="Torto-Alalibo T.A."/>
            <person name="Win J."/>
            <person name="Xu Z."/>
            <person name="Zhang H."/>
            <person name="Grigoriev I.V."/>
            <person name="Rokhsar D.S."/>
            <person name="Boore J.L."/>
        </authorList>
    </citation>
    <scope>NUCLEOTIDE SEQUENCE [LARGE SCALE GENOMIC DNA]</scope>
    <source>
        <strain evidence="3">Pr102</strain>
    </source>
</reference>
<evidence type="ECO:0000313" key="3">
    <source>
        <dbReference type="Proteomes" id="UP000005238"/>
    </source>
</evidence>
<dbReference type="HOGENOM" id="CLU_319458_0_0_1"/>
<dbReference type="PANTHER" id="PTHR16092">
    <property type="entry name" value="SEC3/SYNTAXIN-RELATED"/>
    <property type="match status" value="1"/>
</dbReference>
<proteinExistence type="predicted"/>
<sequence>MEASKVKPLGSISRDDVRHTLHTHFHSSKPTPRPSTGGGASASTASRKRVFSFVQVQKPKSSAAETKRLFGHGPNASKYFVLCVTIQDSTAAAQLELHYVQLLSNLSVDVRSSWNLSGLDTIEHNGIGPEKTRGAFALFFRGEVTSWQWLVDARESATAMHEFLWSISLPRLVRLNVEELHETATQLSLQKAYDLDVDLVRSVADMKENGALEEDPAVGDETGGKFVDNNAGVDVSGLRLSSPESNEALSLLNDVDWSEVQLLAVEGDLRKKLHTLEDENIAFLLSLDGEASVSPSPVVASNGKASAKGTSVDKILEAIDAVQQRVSMIQDWTNESDESLGQTSSSMQHFEALNNQLEMHFKNSVSLEEVLARLMARVEIHQQHMQVFTSPVEVFPGEAGGSSTGVIHDRGGDVGRDISVTERMRTTGAAVAAMDQAITSTQEFPAKEMVAFRTRGDELSKLATAFGEKLCTSFDVFLQRKVKQWANARGGNPSSMPPGESRFNRVKTAFDGSDEEMNWGFTNESLHTVLGDYQSLFAHVNSLDPRILVALRQTYSKQLAGVYNAHAQSLFSVGDTMCASPLMQQALDHLTPLVLSEQRLVARLFFPSTTDRANSSGGKHELEDLTLTMESIFEKLLKRMNEFGEAAGLRNILDALSLVVLVNGNLEEYRQQSAFLYNVMVSFQLQMKRMLIKFTEEQVPHQMTRYSNMIARMEESVCGKTDDSTLMSIYNMMLPATMQWVDKVAESRPKYASLTRLGTVER</sequence>
<dbReference type="EnsemblProtists" id="Phyra85970">
    <property type="protein sequence ID" value="Phyra85970"/>
    <property type="gene ID" value="Phyra85970"/>
</dbReference>
<dbReference type="GO" id="GO:0005886">
    <property type="term" value="C:plasma membrane"/>
    <property type="evidence" value="ECO:0000318"/>
    <property type="project" value="GO_Central"/>
</dbReference>
<accession>H3H5P5</accession>
<dbReference type="PANTHER" id="PTHR16092:SF14">
    <property type="entry name" value="EXOCYST COMPLEX COMPONENT 1 ISOFORM X1"/>
    <property type="match status" value="1"/>
</dbReference>
<dbReference type="VEuPathDB" id="FungiDB:KRP22_2603"/>
<dbReference type="GO" id="GO:0005546">
    <property type="term" value="F:phosphatidylinositol-4,5-bisphosphate binding"/>
    <property type="evidence" value="ECO:0000318"/>
    <property type="project" value="GO_Central"/>
</dbReference>
<dbReference type="Proteomes" id="UP000005238">
    <property type="component" value="Unassembled WGS sequence"/>
</dbReference>
<organism evidence="2 3">
    <name type="scientific">Phytophthora ramorum</name>
    <name type="common">Sudden oak death agent</name>
    <dbReference type="NCBI Taxonomy" id="164328"/>
    <lineage>
        <taxon>Eukaryota</taxon>
        <taxon>Sar</taxon>
        <taxon>Stramenopiles</taxon>
        <taxon>Oomycota</taxon>
        <taxon>Peronosporomycetes</taxon>
        <taxon>Peronosporales</taxon>
        <taxon>Peronosporaceae</taxon>
        <taxon>Phytophthora</taxon>
    </lineage>
</organism>